<comment type="catalytic activity">
    <reaction evidence="8">
        <text>L-seryl-[protein] + ATP = O-phospho-L-seryl-[protein] + ADP + H(+)</text>
        <dbReference type="Rhea" id="RHEA:17989"/>
        <dbReference type="Rhea" id="RHEA-COMP:9863"/>
        <dbReference type="Rhea" id="RHEA-COMP:11604"/>
        <dbReference type="ChEBI" id="CHEBI:15378"/>
        <dbReference type="ChEBI" id="CHEBI:29999"/>
        <dbReference type="ChEBI" id="CHEBI:30616"/>
        <dbReference type="ChEBI" id="CHEBI:83421"/>
        <dbReference type="ChEBI" id="CHEBI:456216"/>
        <dbReference type="EC" id="2.7.11.1"/>
    </reaction>
</comment>
<feature type="compositionally biased region" description="Low complexity" evidence="10">
    <location>
        <begin position="1498"/>
        <end position="1510"/>
    </location>
</feature>
<keyword evidence="6 9" id="KW-0067">ATP-binding</keyword>
<keyword evidence="3" id="KW-0808">Transferase</keyword>
<reference evidence="12" key="1">
    <citation type="submission" date="2020-03" db="EMBL/GenBank/DDBJ databases">
        <title>Draft Genome Sequence of Cylindrodendrum hubeiense.</title>
        <authorList>
            <person name="Buettner E."/>
            <person name="Kellner H."/>
        </authorList>
    </citation>
    <scope>NUCLEOTIDE SEQUENCE</scope>
    <source>
        <strain evidence="12">IHI 201604</strain>
    </source>
</reference>
<dbReference type="Pfam" id="PF00069">
    <property type="entry name" value="Pkinase"/>
    <property type="match status" value="2"/>
</dbReference>
<dbReference type="GO" id="GO:0005524">
    <property type="term" value="F:ATP binding"/>
    <property type="evidence" value="ECO:0007669"/>
    <property type="project" value="UniProtKB-UniRule"/>
</dbReference>
<gene>
    <name evidence="12" type="ORF">G7Z17_g4642</name>
</gene>
<evidence type="ECO:0000256" key="3">
    <source>
        <dbReference type="ARBA" id="ARBA00022679"/>
    </source>
</evidence>
<dbReference type="GO" id="GO:0004674">
    <property type="term" value="F:protein serine/threonine kinase activity"/>
    <property type="evidence" value="ECO:0007669"/>
    <property type="project" value="UniProtKB-KW"/>
</dbReference>
<feature type="domain" description="Protein kinase" evidence="11">
    <location>
        <begin position="583"/>
        <end position="1098"/>
    </location>
</feature>
<sequence>MGQAARYWASLGLLGSRVAWKARRRDRRGPEAGLAQLHARGKAGATGANNSSSGARAETTDGALLLDGRRTAALSLNTIANTEPRDTGVSMRVRGGPKLPDWIDKAKPSSFRWPRFVTRGPTIQAREQHGTKRAAQGRHQKGSVAQKCKRRMLEKPPPRYQKTSDVMNTNNFRFGGTLERAPMSAFPTCWFLTGTHPILDLEQRVSTARSPHHLCLPHPRQAQAQAHVQVQVPKKQKSCLPASHILSVMTGIAGPSQATEPNGSHYGEALRQGSVNARLHRALTKLTNHTLNPTPGRPPIASALAGNLAEMIDFPQGTEPGNGRTHTPISFTHTTTTDHPSRPSPAIPSRKKAPVNQLAAWYSARPPALEKPTPAYQDDPSPPAALLLDPSSVSALSAVNERTNALSLARSAPTPRPPQSPPPRSVTAVVTLPYLRPASASPTSPVHYVDSTDDAITNSFIMDPSQHHHHHHPRHHHKSLSQQQSSSSLSSTARPTPPLYTHLPPSASMPLRTANSTPMSSPGLFSPSGSRQNLFTSVSESNTPINMGGSPLLHPLQMHRVRETHKALIDSDTITGRKTINQYEVIEEIGRGMHGKVKLARNMETGENVAIKIIPRFSKKRRLGRVTAKSPQDKTKKEIAILKKIRHENVVALLEVIDDPELKKIYMVLEHVELGEVVWRKKGLPHICQFERRRIEREMRGEPQTPEEQKYEEILNRRQALKNIKRAKMAQNYNAQTDHWSGEHVASDEPSSSLGSQSRIPSREDFAFGDELSSRPVSRQTSRAESVSHSRSRSAISSTRAVDDDEVIDWEDDFETPGPLRSNQSSSIALDGTMYGAYYEDGFRGRSPSMADSIISHMSSIDFNPQQQHDPFSDDFSYVPCFTFTQARSTFQDTVLGLEYLHYQGVVHRDIKPANLLWSKEHRVKISDFGVSYFGRPIRDYEFDTVSESEARDFDDDLELAKTVGTPAFFAPELCYTDIDQEQPRVSEQIDVWSLGVTLYCLIYARIPFLAEDEFQMFRKIATEEVYIPRRRLKPVHPSTSPMVTSLYKRQNIAPYRDDNDLDYEEVDNLLVDLLRQMLIKNPEKRIRLRDIKRHPWVVQNLANPIGWLDDTDPARPSSGRRIQVDEREMSSAVVPLTFLERARSVVKKAVGKVMHPLAERSDSRTRHRATSSAASEAGDSMYNNVPPTPHHNFRDQRRKSLRADDYFANAIREASSTTEHPLSISQTASTQPGSVVYDPLATVLPSVDTPRGHSHAQSETTESPHDVERSNSPASLWPFHRHAHSQGHNLGLGHARQTNNWLHLAPALPVSRTTPTTPSLPVHMDGLEEIGADTARKTREMGSGIDESSRARSVDRGLFASSDKRAEPQVALSTAVAPGKPSRYNRPIRSVDLGRGAPEQVLGFPLALSLKSAAGYQHGQAHSDPNFLIRPLPVIDGRPPTAHRVDIVDDGLGSSSYEYGSGMNETKVTDPMAIPCPPSPDTEEWDRNQATPSRGNTMTTTKSSSTESMAGFGTPLTSPSELTSPISALPSTASTSERMLAFQSDPSLPALLSGASSVSADMEAELLCKPGVVSAHPSLLETTDSLTPPAMNKEPSSGFPIDQVFSNPPAMDSGPLALHFGGGASRDSVTSTPVVRPVEDDDEDDGSDDGILLMAKPKKKPVPPPAALSRPPAFSARRRDTNISIASTETAKKIPVHYDEGSSHYEQ</sequence>
<feature type="region of interest" description="Disordered" evidence="10">
    <location>
        <begin position="1214"/>
        <end position="1272"/>
    </location>
</feature>
<dbReference type="EMBL" id="JAANBB010000068">
    <property type="protein sequence ID" value="KAF7551972.1"/>
    <property type="molecule type" value="Genomic_DNA"/>
</dbReference>
<evidence type="ECO:0000313" key="12">
    <source>
        <dbReference type="EMBL" id="KAF7551972.1"/>
    </source>
</evidence>
<accession>A0A9P5L9S5</accession>
<evidence type="ECO:0000256" key="7">
    <source>
        <dbReference type="ARBA" id="ARBA00047899"/>
    </source>
</evidence>
<feature type="compositionally biased region" description="Acidic residues" evidence="10">
    <location>
        <begin position="1640"/>
        <end position="1649"/>
    </location>
</feature>
<evidence type="ECO:0000256" key="4">
    <source>
        <dbReference type="ARBA" id="ARBA00022741"/>
    </source>
</evidence>
<evidence type="ECO:0000256" key="5">
    <source>
        <dbReference type="ARBA" id="ARBA00022777"/>
    </source>
</evidence>
<feature type="region of interest" description="Disordered" evidence="10">
    <location>
        <begin position="1481"/>
        <end position="1510"/>
    </location>
</feature>
<feature type="region of interest" description="Disordered" evidence="10">
    <location>
        <begin position="463"/>
        <end position="536"/>
    </location>
</feature>
<evidence type="ECO:0000313" key="13">
    <source>
        <dbReference type="Proteomes" id="UP000722485"/>
    </source>
</evidence>
<dbReference type="GO" id="GO:0007165">
    <property type="term" value="P:signal transduction"/>
    <property type="evidence" value="ECO:0007669"/>
    <property type="project" value="TreeGrafter"/>
</dbReference>
<feature type="compositionally biased region" description="Pro residues" evidence="10">
    <location>
        <begin position="414"/>
        <end position="424"/>
    </location>
</feature>
<dbReference type="Gene3D" id="1.10.510.10">
    <property type="entry name" value="Transferase(Phosphotransferase) domain 1"/>
    <property type="match status" value="1"/>
</dbReference>
<feature type="compositionally biased region" description="Polar residues" evidence="10">
    <location>
        <begin position="1215"/>
        <end position="1234"/>
    </location>
</feature>
<feature type="compositionally biased region" description="Basic residues" evidence="10">
    <location>
        <begin position="467"/>
        <end position="479"/>
    </location>
</feature>
<keyword evidence="5" id="KW-0418">Kinase</keyword>
<feature type="binding site" evidence="9">
    <location>
        <position position="612"/>
    </location>
    <ligand>
        <name>ATP</name>
        <dbReference type="ChEBI" id="CHEBI:30616"/>
    </ligand>
</feature>
<proteinExistence type="predicted"/>
<dbReference type="EC" id="2.7.11.1" evidence="1"/>
<name>A0A9P5L9S5_9HYPO</name>
<dbReference type="PANTHER" id="PTHR43895:SF152">
    <property type="entry name" value="SERINE_THREONINE-PROTEIN KINASE TOS3"/>
    <property type="match status" value="1"/>
</dbReference>
<dbReference type="PROSITE" id="PS50011">
    <property type="entry name" value="PROTEIN_KINASE_DOM"/>
    <property type="match status" value="1"/>
</dbReference>
<dbReference type="FunFam" id="1.10.510.10:FF:000614">
    <property type="entry name" value="Serine/threonine protein kinase, putative"/>
    <property type="match status" value="1"/>
</dbReference>
<dbReference type="Proteomes" id="UP000722485">
    <property type="component" value="Unassembled WGS sequence"/>
</dbReference>
<dbReference type="InterPro" id="IPR000719">
    <property type="entry name" value="Prot_kinase_dom"/>
</dbReference>
<feature type="region of interest" description="Disordered" evidence="10">
    <location>
        <begin position="1624"/>
        <end position="1708"/>
    </location>
</feature>
<feature type="region of interest" description="Disordered" evidence="10">
    <location>
        <begin position="407"/>
        <end position="426"/>
    </location>
</feature>
<comment type="caution">
    <text evidence="12">The sequence shown here is derived from an EMBL/GenBank/DDBJ whole genome shotgun (WGS) entry which is preliminary data.</text>
</comment>
<evidence type="ECO:0000256" key="2">
    <source>
        <dbReference type="ARBA" id="ARBA00022527"/>
    </source>
</evidence>
<feature type="region of interest" description="Disordered" evidence="10">
    <location>
        <begin position="1157"/>
        <end position="1197"/>
    </location>
</feature>
<keyword evidence="4 9" id="KW-0547">Nucleotide-binding</keyword>
<dbReference type="Gene3D" id="3.30.200.20">
    <property type="entry name" value="Phosphorylase Kinase, domain 1"/>
    <property type="match status" value="1"/>
</dbReference>
<dbReference type="GO" id="GO:0001558">
    <property type="term" value="P:regulation of cell growth"/>
    <property type="evidence" value="ECO:0007669"/>
    <property type="project" value="UniProtKB-ARBA"/>
</dbReference>
<evidence type="ECO:0000259" key="11">
    <source>
        <dbReference type="PROSITE" id="PS50011"/>
    </source>
</evidence>
<evidence type="ECO:0000256" key="8">
    <source>
        <dbReference type="ARBA" id="ARBA00048679"/>
    </source>
</evidence>
<dbReference type="InterPro" id="IPR011009">
    <property type="entry name" value="Kinase-like_dom_sf"/>
</dbReference>
<keyword evidence="13" id="KW-1185">Reference proteome</keyword>
<feature type="region of interest" description="Disordered" evidence="10">
    <location>
        <begin position="123"/>
        <end position="150"/>
    </location>
</feature>
<comment type="catalytic activity">
    <reaction evidence="7">
        <text>L-threonyl-[protein] + ATP = O-phospho-L-threonyl-[protein] + ADP + H(+)</text>
        <dbReference type="Rhea" id="RHEA:46608"/>
        <dbReference type="Rhea" id="RHEA-COMP:11060"/>
        <dbReference type="Rhea" id="RHEA-COMP:11605"/>
        <dbReference type="ChEBI" id="CHEBI:15378"/>
        <dbReference type="ChEBI" id="CHEBI:30013"/>
        <dbReference type="ChEBI" id="CHEBI:30616"/>
        <dbReference type="ChEBI" id="CHEBI:61977"/>
        <dbReference type="ChEBI" id="CHEBI:456216"/>
        <dbReference type="EC" id="2.7.11.1"/>
    </reaction>
</comment>
<dbReference type="CDD" id="cd14008">
    <property type="entry name" value="STKc_LKB1_CaMKK"/>
    <property type="match status" value="1"/>
</dbReference>
<feature type="compositionally biased region" description="Low complexity" evidence="10">
    <location>
        <begin position="783"/>
        <end position="800"/>
    </location>
</feature>
<keyword evidence="2" id="KW-0723">Serine/threonine-protein kinase</keyword>
<feature type="region of interest" description="Disordered" evidence="10">
    <location>
        <begin position="1371"/>
        <end position="1391"/>
    </location>
</feature>
<dbReference type="InterPro" id="IPR017441">
    <property type="entry name" value="Protein_kinase_ATP_BS"/>
</dbReference>
<dbReference type="SUPFAM" id="SSF56112">
    <property type="entry name" value="Protein kinase-like (PK-like)"/>
    <property type="match status" value="1"/>
</dbReference>
<evidence type="ECO:0000256" key="6">
    <source>
        <dbReference type="ARBA" id="ARBA00022840"/>
    </source>
</evidence>
<feature type="compositionally biased region" description="Basic and acidic residues" evidence="10">
    <location>
        <begin position="1691"/>
        <end position="1708"/>
    </location>
</feature>
<feature type="compositionally biased region" description="Low complexity" evidence="10">
    <location>
        <begin position="325"/>
        <end position="338"/>
    </location>
</feature>
<feature type="compositionally biased region" description="Polar residues" evidence="10">
    <location>
        <begin position="527"/>
        <end position="536"/>
    </location>
</feature>
<evidence type="ECO:0000256" key="10">
    <source>
        <dbReference type="SAM" id="MobiDB-lite"/>
    </source>
</evidence>
<evidence type="ECO:0000256" key="1">
    <source>
        <dbReference type="ARBA" id="ARBA00012513"/>
    </source>
</evidence>
<evidence type="ECO:0000256" key="9">
    <source>
        <dbReference type="PROSITE-ProRule" id="PRU10141"/>
    </source>
</evidence>
<dbReference type="OrthoDB" id="68483at2759"/>
<protein>
    <recommendedName>
        <fullName evidence="1">non-specific serine/threonine protein kinase</fullName>
        <ecNumber evidence="1">2.7.11.1</ecNumber>
    </recommendedName>
</protein>
<feature type="region of interest" description="Disordered" evidence="10">
    <location>
        <begin position="316"/>
        <end position="353"/>
    </location>
</feature>
<feature type="compositionally biased region" description="Polar residues" evidence="10">
    <location>
        <begin position="749"/>
        <end position="760"/>
    </location>
</feature>
<dbReference type="GO" id="GO:0042149">
    <property type="term" value="P:cellular response to glucose starvation"/>
    <property type="evidence" value="ECO:0007669"/>
    <property type="project" value="UniProtKB-ARBA"/>
</dbReference>
<dbReference type="SMART" id="SM00220">
    <property type="entry name" value="S_TKc"/>
    <property type="match status" value="1"/>
</dbReference>
<dbReference type="PROSITE" id="PS00107">
    <property type="entry name" value="PROTEIN_KINASE_ATP"/>
    <property type="match status" value="1"/>
</dbReference>
<feature type="compositionally biased region" description="Low complexity" evidence="10">
    <location>
        <begin position="480"/>
        <end position="491"/>
    </location>
</feature>
<feature type="region of interest" description="Disordered" evidence="10">
    <location>
        <begin position="738"/>
        <end position="801"/>
    </location>
</feature>
<dbReference type="FunFam" id="3.30.200.20:FF:000206">
    <property type="entry name" value="Serine/threonine-protein kinase Ssp1"/>
    <property type="match status" value="1"/>
</dbReference>
<feature type="compositionally biased region" description="Basic residues" evidence="10">
    <location>
        <begin position="131"/>
        <end position="150"/>
    </location>
</feature>
<feature type="region of interest" description="Disordered" evidence="10">
    <location>
        <begin position="24"/>
        <end position="57"/>
    </location>
</feature>
<dbReference type="PANTHER" id="PTHR43895">
    <property type="entry name" value="CALCIUM/CALMODULIN-DEPENDENT PROTEIN KINASE KINASE-RELATED"/>
    <property type="match status" value="1"/>
</dbReference>
<organism evidence="12 13">
    <name type="scientific">Cylindrodendrum hubeiense</name>
    <dbReference type="NCBI Taxonomy" id="595255"/>
    <lineage>
        <taxon>Eukaryota</taxon>
        <taxon>Fungi</taxon>
        <taxon>Dikarya</taxon>
        <taxon>Ascomycota</taxon>
        <taxon>Pezizomycotina</taxon>
        <taxon>Sordariomycetes</taxon>
        <taxon>Hypocreomycetidae</taxon>
        <taxon>Hypocreales</taxon>
        <taxon>Nectriaceae</taxon>
        <taxon>Cylindrodendrum</taxon>
    </lineage>
</organism>